<comment type="catalytic activity">
    <reaction evidence="8 9">
        <text>[phosphate](n) + ATP = [phosphate](n+1) + ADP</text>
        <dbReference type="Rhea" id="RHEA:19573"/>
        <dbReference type="Rhea" id="RHEA-COMP:9859"/>
        <dbReference type="Rhea" id="RHEA-COMP:14280"/>
        <dbReference type="ChEBI" id="CHEBI:16838"/>
        <dbReference type="ChEBI" id="CHEBI:30616"/>
        <dbReference type="ChEBI" id="CHEBI:456216"/>
        <dbReference type="EC" id="2.7.4.1"/>
    </reaction>
</comment>
<protein>
    <recommendedName>
        <fullName evidence="8 9">Polyphosphate kinase</fullName>
        <ecNumber evidence="8 9">2.7.4.1</ecNumber>
    </recommendedName>
    <alternativeName>
        <fullName evidence="8">ATP-polyphosphate phosphotransferase</fullName>
    </alternativeName>
    <alternativeName>
        <fullName evidence="8">Polyphosphoric acid kinase</fullName>
    </alternativeName>
</protein>
<comment type="function">
    <text evidence="8 9">Catalyzes the reversible transfer of the terminal phosphate of ATP to form a long-chain polyphosphate (polyP).</text>
</comment>
<dbReference type="GO" id="GO:0006799">
    <property type="term" value="P:polyphosphate biosynthetic process"/>
    <property type="evidence" value="ECO:0000318"/>
    <property type="project" value="GO_Central"/>
</dbReference>
<dbReference type="InterPro" id="IPR024953">
    <property type="entry name" value="PP_kinase_middle"/>
</dbReference>
<dbReference type="PANTHER" id="PTHR30218:SF0">
    <property type="entry name" value="POLYPHOSPHATE KINASE"/>
    <property type="match status" value="1"/>
</dbReference>
<dbReference type="PATRIC" id="fig|324602.8.peg.2869"/>
<dbReference type="NCBIfam" id="TIGR03705">
    <property type="entry name" value="poly_P_kin"/>
    <property type="match status" value="1"/>
</dbReference>
<sequence>MRYPIILACRYHIRTCLWSTGAMLTVIVMTVPSTISETQSLAEARYFNRELSLIEFNRRVLEEAMDARNPLLERVKFLAIFASNLDEFFMIRVSGIKQQIRAGVQKRSPDGQTPAEQLSAIRRILIPLLEQERKLLLYDLLPALQEQGIAILNTATLNDDQRAWVADYFRRQVFPVLTPLAFDSSRPFPFISNLSLNLAVVIRDQAKGELFARVKVPEVLPRLIPLPSELCPPVGDLPTSRCHCFVWLEQVIAEHIDQLFPGMNVVEVYPFRVTRNADVEIEEDEADDLLATIEQGLRQRRFGEVVRLAVDDAMPERICRLLAANLKVGAEDIYTVRGPLGLSDLMQLTQIDRPDLKDPPYVPRLPAVLKNTPNLFEAIKKQDILLHHPYHSFTPIIDFIQAAAEDPQVLAIKQTLYRVGRNSPIVQALMHAREQGKQVTVVVELKARFDEENNIIWARAMERAGVHVVYGLVGLKVHAKLAMVVRQETDGIRCYVHLGTGNYNAATARIYTDLGLLTCRPEIAADVVDLFNYLTAYSRQKEYRTLLVAPVNLRRRLTELIEEEIALHRLHGNGRLIFKMNALVDPKIIDALYAASQAGVQIDLIVRGMCSLRPQVPGLSETIRVRSIVGRYLEHSRIYYFHHGGKPKIYIGSADLMERNLDRRVEELFPLVDPVAMQYVTETLLSTYLADNLRARELQPDGRYVRITPDDAEVIDSQDPKRIIPGC</sequence>
<dbReference type="Gene3D" id="3.30.870.10">
    <property type="entry name" value="Endonuclease Chain A"/>
    <property type="match status" value="2"/>
</dbReference>
<keyword evidence="15" id="KW-1185">Reference proteome</keyword>
<keyword evidence="1 8" id="KW-0597">Phosphoprotein</keyword>
<evidence type="ECO:0000256" key="2">
    <source>
        <dbReference type="ARBA" id="ARBA00022679"/>
    </source>
</evidence>
<accession>A9WI61</accession>
<feature type="binding site" evidence="8">
    <location>
        <position position="607"/>
    </location>
    <ligand>
        <name>ATP</name>
        <dbReference type="ChEBI" id="CHEBI:30616"/>
    </ligand>
</feature>
<dbReference type="InterPro" id="IPR041108">
    <property type="entry name" value="PP_kinase_C_1"/>
</dbReference>
<dbReference type="EMBL" id="CP000909">
    <property type="protein sequence ID" value="ABY35752.1"/>
    <property type="molecule type" value="Genomic_DNA"/>
</dbReference>
<dbReference type="InterPro" id="IPR003414">
    <property type="entry name" value="PP_kinase"/>
</dbReference>
<dbReference type="Pfam" id="PF13089">
    <property type="entry name" value="PP_kinase_N"/>
    <property type="match status" value="1"/>
</dbReference>
<dbReference type="NCBIfam" id="NF003921">
    <property type="entry name" value="PRK05443.2-2"/>
    <property type="match status" value="1"/>
</dbReference>
<dbReference type="GO" id="GO:0009358">
    <property type="term" value="C:polyphosphate kinase complex"/>
    <property type="evidence" value="ECO:0007669"/>
    <property type="project" value="InterPro"/>
</dbReference>
<dbReference type="HOGENOM" id="CLU_009678_5_0_0"/>
<dbReference type="Gene3D" id="1.20.58.310">
    <property type="entry name" value="Polyphosphate kinase N-terminal domain"/>
    <property type="match status" value="1"/>
</dbReference>
<dbReference type="SUPFAM" id="SSF56024">
    <property type="entry name" value="Phospholipase D/nuclease"/>
    <property type="match status" value="2"/>
</dbReference>
<feature type="active site" description="Phosphohistidine intermediate" evidence="8">
    <location>
        <position position="478"/>
    </location>
</feature>
<dbReference type="Proteomes" id="UP000002008">
    <property type="component" value="Chromosome"/>
</dbReference>
<feature type="binding site" evidence="8">
    <location>
        <position position="418"/>
    </location>
    <ligand>
        <name>Mg(2+)</name>
        <dbReference type="ChEBI" id="CHEBI:18420"/>
    </ligand>
</feature>
<dbReference type="KEGG" id="cau:Caur_2546"/>
<dbReference type="GO" id="GO:0005524">
    <property type="term" value="F:ATP binding"/>
    <property type="evidence" value="ECO:0007669"/>
    <property type="project" value="UniProtKB-KW"/>
</dbReference>
<dbReference type="AlphaFoldDB" id="A9WI61"/>
<dbReference type="PIRSF" id="PIRSF015589">
    <property type="entry name" value="PP_kinase"/>
    <property type="match status" value="1"/>
</dbReference>
<keyword evidence="7 8" id="KW-0460">Magnesium</keyword>
<feature type="domain" description="Polyphosphate kinase C-terminal" evidence="12">
    <location>
        <begin position="546"/>
        <end position="718"/>
    </location>
</feature>
<keyword evidence="6 8" id="KW-0067">ATP-binding</keyword>
<evidence type="ECO:0000259" key="13">
    <source>
        <dbReference type="Pfam" id="PF17941"/>
    </source>
</evidence>
<evidence type="ECO:0000259" key="10">
    <source>
        <dbReference type="Pfam" id="PF02503"/>
    </source>
</evidence>
<dbReference type="InParanoid" id="A9WI61"/>
<dbReference type="NCBIfam" id="NF003918">
    <property type="entry name" value="PRK05443.1-2"/>
    <property type="match status" value="1"/>
</dbReference>
<dbReference type="PANTHER" id="PTHR30218">
    <property type="entry name" value="POLYPHOSPHATE KINASE"/>
    <property type="match status" value="1"/>
</dbReference>
<dbReference type="EC" id="2.7.4.1" evidence="8 9"/>
<dbReference type="Pfam" id="PF13090">
    <property type="entry name" value="PP_kinase_C"/>
    <property type="match status" value="1"/>
</dbReference>
<reference evidence="15" key="1">
    <citation type="journal article" date="2011" name="BMC Genomics">
        <title>Complete genome sequence of the filamentous anoxygenic phototrophic bacterium Chloroflexus aurantiacus.</title>
        <authorList>
            <person name="Tang K.H."/>
            <person name="Barry K."/>
            <person name="Chertkov O."/>
            <person name="Dalin E."/>
            <person name="Han C.S."/>
            <person name="Hauser L.J."/>
            <person name="Honchak B.M."/>
            <person name="Karbach L.E."/>
            <person name="Land M.L."/>
            <person name="Lapidus A."/>
            <person name="Larimer F.W."/>
            <person name="Mikhailova N."/>
            <person name="Pitluck S."/>
            <person name="Pierson B.K."/>
            <person name="Blankenship R.E."/>
        </authorList>
    </citation>
    <scope>NUCLEOTIDE SEQUENCE [LARGE SCALE GENOMIC DNA]</scope>
    <source>
        <strain evidence="15">ATCC 29366 / DSM 635 / J-10-fl</strain>
    </source>
</reference>
<keyword evidence="2 8" id="KW-0808">Transferase</keyword>
<evidence type="ECO:0000256" key="1">
    <source>
        <dbReference type="ARBA" id="ARBA00022553"/>
    </source>
</evidence>
<feature type="domain" description="Polyphosphate kinase C-terminal" evidence="13">
    <location>
        <begin position="374"/>
        <end position="539"/>
    </location>
</feature>
<keyword evidence="3 8" id="KW-0479">Metal-binding</keyword>
<evidence type="ECO:0000313" key="14">
    <source>
        <dbReference type="EMBL" id="ABY35752.1"/>
    </source>
</evidence>
<dbReference type="FunFam" id="3.30.870.10:FF:000001">
    <property type="entry name" value="Polyphosphate kinase"/>
    <property type="match status" value="1"/>
</dbReference>
<proteinExistence type="inferred from homology"/>
<dbReference type="STRING" id="324602.Caur_2546"/>
<evidence type="ECO:0000313" key="15">
    <source>
        <dbReference type="Proteomes" id="UP000002008"/>
    </source>
</evidence>
<dbReference type="Pfam" id="PF17941">
    <property type="entry name" value="PP_kinase_C_1"/>
    <property type="match status" value="1"/>
</dbReference>
<dbReference type="CDD" id="cd09168">
    <property type="entry name" value="PLDc_PaPPK1_C2_like"/>
    <property type="match status" value="1"/>
</dbReference>
<organism evidence="14 15">
    <name type="scientific">Chloroflexus aurantiacus (strain ATCC 29366 / DSM 635 / J-10-fl)</name>
    <dbReference type="NCBI Taxonomy" id="324602"/>
    <lineage>
        <taxon>Bacteria</taxon>
        <taxon>Bacillati</taxon>
        <taxon>Chloroflexota</taxon>
        <taxon>Chloroflexia</taxon>
        <taxon>Chloroflexales</taxon>
        <taxon>Chloroflexineae</taxon>
        <taxon>Chloroflexaceae</taxon>
        <taxon>Chloroflexus</taxon>
    </lineage>
</organism>
<evidence type="ECO:0000256" key="8">
    <source>
        <dbReference type="HAMAP-Rule" id="MF_00347"/>
    </source>
</evidence>
<dbReference type="NCBIfam" id="NF003917">
    <property type="entry name" value="PRK05443.1-1"/>
    <property type="match status" value="1"/>
</dbReference>
<dbReference type="GO" id="GO:0046872">
    <property type="term" value="F:metal ion binding"/>
    <property type="evidence" value="ECO:0007669"/>
    <property type="project" value="UniProtKB-KW"/>
</dbReference>
<feature type="domain" description="Polyphosphate kinase middle" evidence="10">
    <location>
        <begin position="161"/>
        <end position="348"/>
    </location>
</feature>
<name>A9WI61_CHLAA</name>
<dbReference type="Gene3D" id="3.30.1840.10">
    <property type="entry name" value="Polyphosphate kinase middle domain"/>
    <property type="match status" value="1"/>
</dbReference>
<dbReference type="InterPro" id="IPR036830">
    <property type="entry name" value="PP_kinase_middle_dom_sf"/>
</dbReference>
<dbReference type="SUPFAM" id="SSF143724">
    <property type="entry name" value="PHP14-like"/>
    <property type="match status" value="1"/>
</dbReference>
<evidence type="ECO:0000259" key="11">
    <source>
        <dbReference type="Pfam" id="PF13089"/>
    </source>
</evidence>
<dbReference type="InterPro" id="IPR025198">
    <property type="entry name" value="PPK_N_dom"/>
</dbReference>
<comment type="cofactor">
    <cofactor evidence="8">
        <name>Mg(2+)</name>
        <dbReference type="ChEBI" id="CHEBI:18420"/>
    </cofactor>
</comment>
<dbReference type="eggNOG" id="COG0855">
    <property type="taxonomic scope" value="Bacteria"/>
</dbReference>
<feature type="binding site" evidence="8">
    <location>
        <position position="511"/>
    </location>
    <ligand>
        <name>ATP</name>
        <dbReference type="ChEBI" id="CHEBI:30616"/>
    </ligand>
</feature>
<keyword evidence="4 8" id="KW-0547">Nucleotide-binding</keyword>
<evidence type="ECO:0000256" key="5">
    <source>
        <dbReference type="ARBA" id="ARBA00022777"/>
    </source>
</evidence>
<feature type="binding site" evidence="8">
    <location>
        <position position="635"/>
    </location>
    <ligand>
        <name>ATP</name>
        <dbReference type="ChEBI" id="CHEBI:30616"/>
    </ligand>
</feature>
<dbReference type="Pfam" id="PF02503">
    <property type="entry name" value="PP_kinase"/>
    <property type="match status" value="1"/>
</dbReference>
<evidence type="ECO:0000259" key="12">
    <source>
        <dbReference type="Pfam" id="PF13090"/>
    </source>
</evidence>
<dbReference type="SUPFAM" id="SSF140356">
    <property type="entry name" value="PPK N-terminal domain-like"/>
    <property type="match status" value="1"/>
</dbReference>
<gene>
    <name evidence="8" type="primary">ppk</name>
    <name evidence="14" type="ordered locus">Caur_2546</name>
</gene>
<dbReference type="InterPro" id="IPR036832">
    <property type="entry name" value="PPK_N_dom_sf"/>
</dbReference>
<feature type="domain" description="Polyphosphate kinase N-terminal" evidence="11">
    <location>
        <begin position="46"/>
        <end position="151"/>
    </location>
</feature>
<dbReference type="HAMAP" id="MF_00347">
    <property type="entry name" value="Polyphosphate_kinase"/>
    <property type="match status" value="1"/>
</dbReference>
<evidence type="ECO:0000256" key="6">
    <source>
        <dbReference type="ARBA" id="ARBA00022840"/>
    </source>
</evidence>
<evidence type="ECO:0000256" key="7">
    <source>
        <dbReference type="ARBA" id="ARBA00022842"/>
    </source>
</evidence>
<dbReference type="CDD" id="cd09165">
    <property type="entry name" value="PLDc_PaPPK1_C1_like"/>
    <property type="match status" value="1"/>
</dbReference>
<comment type="PTM">
    <text evidence="8 9">An intermediate of this reaction is the autophosphorylated ppk in which a phosphate is covalently linked to a histidine residue through a N-P bond.</text>
</comment>
<comment type="similarity">
    <text evidence="8 9">Belongs to the polyphosphate kinase 1 (PPK1) family.</text>
</comment>
<feature type="binding site" evidence="8">
    <location>
        <position position="84"/>
    </location>
    <ligand>
        <name>ATP</name>
        <dbReference type="ChEBI" id="CHEBI:30616"/>
    </ligand>
</feature>
<dbReference type="InterPro" id="IPR025200">
    <property type="entry name" value="PPK_C_dom2"/>
</dbReference>
<evidence type="ECO:0000256" key="3">
    <source>
        <dbReference type="ARBA" id="ARBA00022723"/>
    </source>
</evidence>
<dbReference type="GO" id="GO:0008976">
    <property type="term" value="F:polyphosphate kinase activity"/>
    <property type="evidence" value="ECO:0000318"/>
    <property type="project" value="GO_Central"/>
</dbReference>
<evidence type="ECO:0000256" key="4">
    <source>
        <dbReference type="ARBA" id="ARBA00022741"/>
    </source>
</evidence>
<feature type="binding site" evidence="8">
    <location>
        <position position="448"/>
    </location>
    <ligand>
        <name>Mg(2+)</name>
        <dbReference type="ChEBI" id="CHEBI:18420"/>
    </ligand>
</feature>
<dbReference type="EnsemblBacteria" id="ABY35752">
    <property type="protein sequence ID" value="ABY35752"/>
    <property type="gene ID" value="Caur_2546"/>
</dbReference>
<evidence type="ECO:0000256" key="9">
    <source>
        <dbReference type="RuleBase" id="RU003800"/>
    </source>
</evidence>
<keyword evidence="5 8" id="KW-0418">Kinase</keyword>
<dbReference type="GO" id="GO:0016020">
    <property type="term" value="C:membrane"/>
    <property type="evidence" value="ECO:0000318"/>
    <property type="project" value="GO_Central"/>
</dbReference>